<evidence type="ECO:0000313" key="2">
    <source>
        <dbReference type="Proteomes" id="UP000037035"/>
    </source>
</evidence>
<evidence type="ECO:0008006" key="3">
    <source>
        <dbReference type="Google" id="ProtNLM"/>
    </source>
</evidence>
<gene>
    <name evidence="1" type="ORF">VP01_1386g2</name>
</gene>
<reference evidence="1 2" key="1">
    <citation type="submission" date="2015-08" db="EMBL/GenBank/DDBJ databases">
        <title>Next Generation Sequencing and Analysis of the Genome of Puccinia sorghi L Schw, the Causal Agent of Maize Common Rust.</title>
        <authorList>
            <person name="Rochi L."/>
            <person name="Burguener G."/>
            <person name="Darino M."/>
            <person name="Turjanski A."/>
            <person name="Kreff E."/>
            <person name="Dieguez M.J."/>
            <person name="Sacco F."/>
        </authorList>
    </citation>
    <scope>NUCLEOTIDE SEQUENCE [LARGE SCALE GENOMIC DNA]</scope>
    <source>
        <strain evidence="1 2">RO10H11247</strain>
    </source>
</reference>
<accession>A0A0L6VLF3</accession>
<dbReference type="AlphaFoldDB" id="A0A0L6VLF3"/>
<organism evidence="1 2">
    <name type="scientific">Puccinia sorghi</name>
    <dbReference type="NCBI Taxonomy" id="27349"/>
    <lineage>
        <taxon>Eukaryota</taxon>
        <taxon>Fungi</taxon>
        <taxon>Dikarya</taxon>
        <taxon>Basidiomycota</taxon>
        <taxon>Pucciniomycotina</taxon>
        <taxon>Pucciniomycetes</taxon>
        <taxon>Pucciniales</taxon>
        <taxon>Pucciniaceae</taxon>
        <taxon>Puccinia</taxon>
    </lineage>
</organism>
<comment type="caution">
    <text evidence="1">The sequence shown here is derived from an EMBL/GenBank/DDBJ whole genome shotgun (WGS) entry which is preliminary data.</text>
</comment>
<dbReference type="Proteomes" id="UP000037035">
    <property type="component" value="Unassembled WGS sequence"/>
</dbReference>
<name>A0A0L6VLF3_9BASI</name>
<dbReference type="OrthoDB" id="1681765at2759"/>
<proteinExistence type="predicted"/>
<evidence type="ECO:0000313" key="1">
    <source>
        <dbReference type="EMBL" id="KNZ61539.1"/>
    </source>
</evidence>
<protein>
    <recommendedName>
        <fullName evidence="3">DDE Tnp4 domain-containing protein</fullName>
    </recommendedName>
</protein>
<keyword evidence="2" id="KW-1185">Reference proteome</keyword>
<dbReference type="EMBL" id="LAVV01004298">
    <property type="protein sequence ID" value="KNZ61539.1"/>
    <property type="molecule type" value="Genomic_DNA"/>
</dbReference>
<sequence>MTPVEEELPQCEESYSLARWSKGPVDSKLHLHCQKAKNTIKNYSKAVYNCRLEHNGNSGDFSVTVHARNIGILRTWSPATLGDIGDVVHVNRLEPGAALPVDVRVLEGKVLLRGTARVVFQSGRPVHGNGLVNSAGTEAGMVKITHSEGQPVSIECLDEWDTAGKAGFKIWQLILYYLHHQILSRRARRSEPLATNNTSPERLQNDCLGAIDAAAGLRLQTPKELFNLRHSSLRNVVEGLFGCLKGKFKILTTPCEHNIHRQVFSFVGYFSVSSVGFRPGSNAFLPDA</sequence>
<dbReference type="VEuPathDB" id="FungiDB:VP01_1386g2"/>